<keyword evidence="2" id="KW-1185">Reference proteome</keyword>
<protein>
    <submittedName>
        <fullName evidence="1">Uncharacterized protein</fullName>
    </submittedName>
</protein>
<sequence>MSHLRISLFRLQMSSSYNSCHCLTLTPFSHTFSGSNHFSFSLGKQSSPVPEFNSIFNEWIAILVSVVCSTRRIMVSGSAPKRAGVVKDAPEDFWRRTWRCLSSFRCPGNGSEVSFFSSLSPGKCLCPVPPFYLFFPGASIAETSSL</sequence>
<evidence type="ECO:0000313" key="1">
    <source>
        <dbReference type="EMBL" id="GIY34479.1"/>
    </source>
</evidence>
<accession>A0AAV4SNC9</accession>
<gene>
    <name evidence="1" type="ORF">CDAR_498751</name>
</gene>
<dbReference type="Proteomes" id="UP001054837">
    <property type="component" value="Unassembled WGS sequence"/>
</dbReference>
<evidence type="ECO:0000313" key="2">
    <source>
        <dbReference type="Proteomes" id="UP001054837"/>
    </source>
</evidence>
<comment type="caution">
    <text evidence="1">The sequence shown here is derived from an EMBL/GenBank/DDBJ whole genome shotgun (WGS) entry which is preliminary data.</text>
</comment>
<proteinExistence type="predicted"/>
<organism evidence="1 2">
    <name type="scientific">Caerostris darwini</name>
    <dbReference type="NCBI Taxonomy" id="1538125"/>
    <lineage>
        <taxon>Eukaryota</taxon>
        <taxon>Metazoa</taxon>
        <taxon>Ecdysozoa</taxon>
        <taxon>Arthropoda</taxon>
        <taxon>Chelicerata</taxon>
        <taxon>Arachnida</taxon>
        <taxon>Araneae</taxon>
        <taxon>Araneomorphae</taxon>
        <taxon>Entelegynae</taxon>
        <taxon>Araneoidea</taxon>
        <taxon>Araneidae</taxon>
        <taxon>Caerostris</taxon>
    </lineage>
</organism>
<name>A0AAV4SNC9_9ARAC</name>
<dbReference type="EMBL" id="BPLQ01008070">
    <property type="protein sequence ID" value="GIY34479.1"/>
    <property type="molecule type" value="Genomic_DNA"/>
</dbReference>
<dbReference type="AlphaFoldDB" id="A0AAV4SNC9"/>
<reference evidence="1 2" key="1">
    <citation type="submission" date="2021-06" db="EMBL/GenBank/DDBJ databases">
        <title>Caerostris darwini draft genome.</title>
        <authorList>
            <person name="Kono N."/>
            <person name="Arakawa K."/>
        </authorList>
    </citation>
    <scope>NUCLEOTIDE SEQUENCE [LARGE SCALE GENOMIC DNA]</scope>
</reference>